<feature type="region of interest" description="Disordered" evidence="1">
    <location>
        <begin position="80"/>
        <end position="102"/>
    </location>
</feature>
<dbReference type="SUPFAM" id="SSF141571">
    <property type="entry name" value="Pentapeptide repeat-like"/>
    <property type="match status" value="1"/>
</dbReference>
<dbReference type="InterPro" id="IPR001646">
    <property type="entry name" value="5peptide_repeat"/>
</dbReference>
<feature type="transmembrane region" description="Helical" evidence="2">
    <location>
        <begin position="140"/>
        <end position="161"/>
    </location>
</feature>
<dbReference type="Proteomes" id="UP000250928">
    <property type="component" value="Unassembled WGS sequence"/>
</dbReference>
<organism evidence="3 4">
    <name type="scientific">Candidatus Sedimenticola endophacoides</name>
    <dbReference type="NCBI Taxonomy" id="2548426"/>
    <lineage>
        <taxon>Bacteria</taxon>
        <taxon>Pseudomonadati</taxon>
        <taxon>Pseudomonadota</taxon>
        <taxon>Gammaproteobacteria</taxon>
        <taxon>Chromatiales</taxon>
        <taxon>Sedimenticolaceae</taxon>
        <taxon>Sedimenticola</taxon>
    </lineage>
</organism>
<dbReference type="Pfam" id="PF00805">
    <property type="entry name" value="Pentapeptide"/>
    <property type="match status" value="2"/>
</dbReference>
<name>A0A657PQQ7_9GAMM</name>
<dbReference type="PANTHER" id="PTHR14136:SF17">
    <property type="entry name" value="BTB_POZ DOMAIN-CONTAINING PROTEIN KCTD9"/>
    <property type="match status" value="1"/>
</dbReference>
<keyword evidence="2" id="KW-0812">Transmembrane</keyword>
<gene>
    <name evidence="3" type="ORF">C3L24_02475</name>
</gene>
<comment type="caution">
    <text evidence="3">The sequence shown here is derived from an EMBL/GenBank/DDBJ whole genome shotgun (WGS) entry which is preliminary data.</text>
</comment>
<reference evidence="3 4" key="1">
    <citation type="submission" date="2018-01" db="EMBL/GenBank/DDBJ databases">
        <title>Novel co-symbiosis in the lucinid bivalve Phacoides pectinatus.</title>
        <authorList>
            <person name="Lim S.J."/>
            <person name="Davis B.G."/>
            <person name="Gill D.E."/>
            <person name="Engel A.S."/>
            <person name="Anderson L.C."/>
            <person name="Campbell B.J."/>
        </authorList>
    </citation>
    <scope>NUCLEOTIDE SEQUENCE [LARGE SCALE GENOMIC DNA]</scope>
    <source>
        <strain evidence="3">N3_P5</strain>
    </source>
</reference>
<dbReference type="InterPro" id="IPR051082">
    <property type="entry name" value="Pentapeptide-BTB/POZ_domain"/>
</dbReference>
<dbReference type="PANTHER" id="PTHR14136">
    <property type="entry name" value="BTB_POZ DOMAIN-CONTAINING PROTEIN KCTD9"/>
    <property type="match status" value="1"/>
</dbReference>
<proteinExistence type="predicted"/>
<evidence type="ECO:0000256" key="1">
    <source>
        <dbReference type="SAM" id="MobiDB-lite"/>
    </source>
</evidence>
<evidence type="ECO:0008006" key="5">
    <source>
        <dbReference type="Google" id="ProtNLM"/>
    </source>
</evidence>
<sequence length="310" mass="33748">MGEESTEQGRQTLWYVRRKGAAKGPFPSGAMRRFLLLGRVRLSDQVSRDGRHWMSLSEVPEMMPPEVRRALAEGRGIEEFLSSRSREDERDGRDRRTAADDVKFAERRRGERRNEEDEQLKRLRESKTRLREERARGGSIPVLAAATVSLLVILAVGYGLFTGLPESGSDPDCMAAAAPGVNWQNCRQDGLAAESADLNGANLNNAVMRDARFTGSRLNGGDLRYGDFSGADLSYAELRGARLKGAGLRNADLSYADLSMADLSYADMKGANIGAATLEGARLDRAVWVDGRRCASGSVGDCLSGSGPSE</sequence>
<keyword evidence="2" id="KW-1133">Transmembrane helix</keyword>
<feature type="compositionally biased region" description="Basic and acidic residues" evidence="1">
    <location>
        <begin position="84"/>
        <end position="102"/>
    </location>
</feature>
<dbReference type="Gene3D" id="2.160.20.80">
    <property type="entry name" value="E3 ubiquitin-protein ligase SopA"/>
    <property type="match status" value="1"/>
</dbReference>
<evidence type="ECO:0000313" key="4">
    <source>
        <dbReference type="Proteomes" id="UP000250928"/>
    </source>
</evidence>
<evidence type="ECO:0000313" key="3">
    <source>
        <dbReference type="EMBL" id="PUE04830.1"/>
    </source>
</evidence>
<dbReference type="EMBL" id="PQCO01000108">
    <property type="protein sequence ID" value="PUE04830.1"/>
    <property type="molecule type" value="Genomic_DNA"/>
</dbReference>
<keyword evidence="2" id="KW-0472">Membrane</keyword>
<accession>A0A657PQQ7</accession>
<protein>
    <recommendedName>
        <fullName evidence="5">Pentapeptide repeat-containing protein</fullName>
    </recommendedName>
</protein>
<dbReference type="AlphaFoldDB" id="A0A657PQQ7"/>
<evidence type="ECO:0000256" key="2">
    <source>
        <dbReference type="SAM" id="Phobius"/>
    </source>
</evidence>